<feature type="transmembrane region" description="Helical" evidence="1">
    <location>
        <begin position="39"/>
        <end position="58"/>
    </location>
</feature>
<feature type="transmembrane region" description="Helical" evidence="1">
    <location>
        <begin position="138"/>
        <end position="157"/>
    </location>
</feature>
<reference evidence="2" key="1">
    <citation type="submission" date="2022-11" db="EMBL/GenBank/DDBJ databases">
        <authorList>
            <person name="Mo P."/>
        </authorList>
    </citation>
    <scope>NUCLEOTIDE SEQUENCE</scope>
    <source>
        <strain evidence="2">HUAS 11-8</strain>
    </source>
</reference>
<evidence type="ECO:0000256" key="1">
    <source>
        <dbReference type="SAM" id="Phobius"/>
    </source>
</evidence>
<evidence type="ECO:0000313" key="3">
    <source>
        <dbReference type="Proteomes" id="UP001163203"/>
    </source>
</evidence>
<dbReference type="Proteomes" id="UP001163203">
    <property type="component" value="Chromosome"/>
</dbReference>
<proteinExistence type="predicted"/>
<keyword evidence="1" id="KW-0812">Transmembrane</keyword>
<feature type="transmembrane region" description="Helical" evidence="1">
    <location>
        <begin position="109"/>
        <end position="126"/>
    </location>
</feature>
<dbReference type="EMBL" id="CP113836">
    <property type="protein sequence ID" value="WAL65779.1"/>
    <property type="molecule type" value="Genomic_DNA"/>
</dbReference>
<keyword evidence="1" id="KW-1133">Transmembrane helix</keyword>
<keyword evidence="3" id="KW-1185">Reference proteome</keyword>
<evidence type="ECO:0000313" key="2">
    <source>
        <dbReference type="EMBL" id="WAL65779.1"/>
    </source>
</evidence>
<feature type="transmembrane region" description="Helical" evidence="1">
    <location>
        <begin position="357"/>
        <end position="375"/>
    </location>
</feature>
<sequence>MTQAIQGDVVVPGNPVAKTKLFFKLYWHRGAPGQPTPPWVLRFAYGMWLVAFTFKVLGSSWDVSWHFKFIRDDFAPPHLINTVGTGIVIVLVMIHTYTGLGCDRRSLRLMQWGLGLFLIAAPLDVINHRINGLDLTSWSPTHLLLYFGTAVMLAGVIDGWVKLAEPGRLRTLVLTGLWAFFLENMFFPNEQQEYGILGLRAWERGAPEAEPSLLSFAAQQIGHPVDRAAVLHFTMPIPDWVYPLWGIGMSALVLLVVRRTVGQKWSATVVAGAYVAYRALIWPLLVVSTFPASAIPFYLVFVGFAVDLGARFGRTTPGRAALTGLLVTGLGYGALWLQAHLRPWLLGDAHTESAPPAAYWTALVVLLAVPALWWVGRRRVNGKEGHRLGA</sequence>
<feature type="transmembrane region" description="Helical" evidence="1">
    <location>
        <begin position="78"/>
        <end position="97"/>
    </location>
</feature>
<name>A0ABY7B0H1_9PSEU</name>
<protein>
    <submittedName>
        <fullName evidence="2">Uncharacterized protein</fullName>
    </submittedName>
</protein>
<dbReference type="RefSeq" id="WP_268755922.1">
    <property type="nucleotide sequence ID" value="NZ_CP113836.1"/>
</dbReference>
<gene>
    <name evidence="2" type="ORF">ORV05_33790</name>
</gene>
<organism evidence="2 3">
    <name type="scientific">Amycolatopsis cynarae</name>
    <dbReference type="NCBI Taxonomy" id="2995223"/>
    <lineage>
        <taxon>Bacteria</taxon>
        <taxon>Bacillati</taxon>
        <taxon>Actinomycetota</taxon>
        <taxon>Actinomycetes</taxon>
        <taxon>Pseudonocardiales</taxon>
        <taxon>Pseudonocardiaceae</taxon>
        <taxon>Amycolatopsis</taxon>
    </lineage>
</organism>
<feature type="transmembrane region" description="Helical" evidence="1">
    <location>
        <begin position="240"/>
        <end position="257"/>
    </location>
</feature>
<keyword evidence="1" id="KW-0472">Membrane</keyword>
<feature type="transmembrane region" description="Helical" evidence="1">
    <location>
        <begin position="320"/>
        <end position="337"/>
    </location>
</feature>
<accession>A0ABY7B0H1</accession>